<dbReference type="InterPro" id="IPR028098">
    <property type="entry name" value="Glyco_trans_4-like_N"/>
</dbReference>
<keyword evidence="3" id="KW-1185">Reference proteome</keyword>
<dbReference type="Proteomes" id="UP001596052">
    <property type="component" value="Unassembled WGS sequence"/>
</dbReference>
<evidence type="ECO:0000313" key="3">
    <source>
        <dbReference type="Proteomes" id="UP001596052"/>
    </source>
</evidence>
<dbReference type="Gene3D" id="3.40.50.2000">
    <property type="entry name" value="Glycogen Phosphorylase B"/>
    <property type="match status" value="2"/>
</dbReference>
<dbReference type="EC" id="2.4.-.-" evidence="2"/>
<name>A0ABW0KJ33_9BACT</name>
<dbReference type="RefSeq" id="WP_377162587.1">
    <property type="nucleotide sequence ID" value="NZ_JBHSMQ010000001.1"/>
</dbReference>
<dbReference type="Pfam" id="PF13439">
    <property type="entry name" value="Glyco_transf_4"/>
    <property type="match status" value="1"/>
</dbReference>
<keyword evidence="2" id="KW-0808">Transferase</keyword>
<dbReference type="EMBL" id="JBHSMQ010000001">
    <property type="protein sequence ID" value="MFC5453474.1"/>
    <property type="molecule type" value="Genomic_DNA"/>
</dbReference>
<protein>
    <submittedName>
        <fullName evidence="2">Glycosyltransferase family 4 protein</fullName>
        <ecNumber evidence="2">2.4.-.-</ecNumber>
    </submittedName>
</protein>
<reference evidence="3" key="1">
    <citation type="journal article" date="2019" name="Int. J. Syst. Evol. Microbiol.">
        <title>The Global Catalogue of Microorganisms (GCM) 10K type strain sequencing project: providing services to taxonomists for standard genome sequencing and annotation.</title>
        <authorList>
            <consortium name="The Broad Institute Genomics Platform"/>
            <consortium name="The Broad Institute Genome Sequencing Center for Infectious Disease"/>
            <person name="Wu L."/>
            <person name="Ma J."/>
        </authorList>
    </citation>
    <scope>NUCLEOTIDE SEQUENCE [LARGE SCALE GENOMIC DNA]</scope>
    <source>
        <strain evidence="3">CGMCC 4.1469</strain>
    </source>
</reference>
<dbReference type="GO" id="GO:0016757">
    <property type="term" value="F:glycosyltransferase activity"/>
    <property type="evidence" value="ECO:0007669"/>
    <property type="project" value="UniProtKB-KW"/>
</dbReference>
<organism evidence="2 3">
    <name type="scientific">Prosthecobacter fluviatilis</name>
    <dbReference type="NCBI Taxonomy" id="445931"/>
    <lineage>
        <taxon>Bacteria</taxon>
        <taxon>Pseudomonadati</taxon>
        <taxon>Verrucomicrobiota</taxon>
        <taxon>Verrucomicrobiia</taxon>
        <taxon>Verrucomicrobiales</taxon>
        <taxon>Verrucomicrobiaceae</taxon>
        <taxon>Prosthecobacter</taxon>
    </lineage>
</organism>
<accession>A0ABW0KJ33</accession>
<keyword evidence="2" id="KW-0328">Glycosyltransferase</keyword>
<dbReference type="Pfam" id="PF13692">
    <property type="entry name" value="Glyco_trans_1_4"/>
    <property type="match status" value="1"/>
</dbReference>
<dbReference type="SUPFAM" id="SSF53756">
    <property type="entry name" value="UDP-Glycosyltransferase/glycogen phosphorylase"/>
    <property type="match status" value="1"/>
</dbReference>
<dbReference type="PANTHER" id="PTHR12526">
    <property type="entry name" value="GLYCOSYLTRANSFERASE"/>
    <property type="match status" value="1"/>
</dbReference>
<comment type="caution">
    <text evidence="2">The sequence shown here is derived from an EMBL/GenBank/DDBJ whole genome shotgun (WGS) entry which is preliminary data.</text>
</comment>
<feature type="domain" description="Glycosyltransferase subfamily 4-like N-terminal" evidence="1">
    <location>
        <begin position="38"/>
        <end position="234"/>
    </location>
</feature>
<evidence type="ECO:0000259" key="1">
    <source>
        <dbReference type="Pfam" id="PF13439"/>
    </source>
</evidence>
<sequence>MADNLLERSLNRFHTAKFFMRILWVKTGPLLPLDTGGKRRTHALLTEMSKAHHVVYLSLLPEGEQLHALEEGDAYATEKQWVRTRTPAKGTLRFWLDLAKSTLCTTRPYALQRYEARALHQKLRELSQKQSFDLVICDFLAPALNFIGLRFQCPVILFQHNIEAQIWERLAANQSSLTKKWYLGIQHRRMKRWEARLSSLFDGVITVSPEDAEISRTEYRLTNVLGHVPTGVDVLSFQPAPPRPPGQPFVMGFLGSMDWMPNIDATLDFVHEILPSVRAKLPDCRFKIIGRKPPAKIRELAVADAGIEVTGTVEEVQSHVHQCDVIVVPLKAGGGTRIKIYEAMAMGVPVVSTTIGAEGLAVTPGENILIADGAAAFATSLLSLAQDCAFSARLAEKARKEVETNLSWTKAASCFMELTTRCKSTSA</sequence>
<evidence type="ECO:0000313" key="2">
    <source>
        <dbReference type="EMBL" id="MFC5453474.1"/>
    </source>
</evidence>
<gene>
    <name evidence="2" type="ORF">ACFQDI_01295</name>
</gene>
<dbReference type="CDD" id="cd03801">
    <property type="entry name" value="GT4_PimA-like"/>
    <property type="match status" value="1"/>
</dbReference>
<dbReference type="PANTHER" id="PTHR12526:SF600">
    <property type="entry name" value="GLYCOSYL TRANSFERASE GROUP 1"/>
    <property type="match status" value="1"/>
</dbReference>
<proteinExistence type="predicted"/>